<dbReference type="PROSITE" id="PS51462">
    <property type="entry name" value="NUDIX"/>
    <property type="match status" value="1"/>
</dbReference>
<dbReference type="NCBIfam" id="NF006530">
    <property type="entry name" value="PRK08999.1"/>
    <property type="match status" value="1"/>
</dbReference>
<organism evidence="19 20">
    <name type="scientific">Candidatus Proximibacter danicus</name>
    <dbReference type="NCBI Taxonomy" id="2954365"/>
    <lineage>
        <taxon>Bacteria</taxon>
        <taxon>Pseudomonadati</taxon>
        <taxon>Pseudomonadota</taxon>
        <taxon>Betaproteobacteria</taxon>
        <taxon>Candidatus Proximibacter</taxon>
    </lineage>
</organism>
<keyword evidence="9" id="KW-0234">DNA repair</keyword>
<evidence type="ECO:0000256" key="11">
    <source>
        <dbReference type="ARBA" id="ARBA00036904"/>
    </source>
</evidence>
<keyword evidence="4" id="KW-0235">DNA replication</keyword>
<dbReference type="SUPFAM" id="SSF51391">
    <property type="entry name" value="Thiamin phosphate synthase"/>
    <property type="match status" value="1"/>
</dbReference>
<dbReference type="Pfam" id="PF00293">
    <property type="entry name" value="NUDIX"/>
    <property type="match status" value="1"/>
</dbReference>
<dbReference type="Gene3D" id="3.90.79.10">
    <property type="entry name" value="Nucleoside Triphosphate Pyrophosphohydrolase"/>
    <property type="match status" value="1"/>
</dbReference>
<evidence type="ECO:0000256" key="13">
    <source>
        <dbReference type="ARBA" id="ARBA00040794"/>
    </source>
</evidence>
<dbReference type="EC" id="3.6.1.55" evidence="12"/>
<dbReference type="PROSITE" id="PS00893">
    <property type="entry name" value="NUDIX_BOX"/>
    <property type="match status" value="1"/>
</dbReference>
<dbReference type="CDD" id="cd03425">
    <property type="entry name" value="NUDIX_MutT_NudA_like"/>
    <property type="match status" value="1"/>
</dbReference>
<evidence type="ECO:0000256" key="5">
    <source>
        <dbReference type="ARBA" id="ARBA00022723"/>
    </source>
</evidence>
<dbReference type="AlphaFoldDB" id="A0A9D7K2Q7"/>
<dbReference type="InterPro" id="IPR022998">
    <property type="entry name" value="ThiamineP_synth_TenI"/>
</dbReference>
<evidence type="ECO:0000256" key="8">
    <source>
        <dbReference type="ARBA" id="ARBA00022842"/>
    </source>
</evidence>
<dbReference type="InterPro" id="IPR020476">
    <property type="entry name" value="Nudix_hydrolase"/>
</dbReference>
<keyword evidence="3" id="KW-0515">Mutator protein</keyword>
<evidence type="ECO:0000256" key="9">
    <source>
        <dbReference type="ARBA" id="ARBA00023204"/>
    </source>
</evidence>
<evidence type="ECO:0000256" key="3">
    <source>
        <dbReference type="ARBA" id="ARBA00022457"/>
    </source>
</evidence>
<evidence type="ECO:0000256" key="14">
    <source>
        <dbReference type="ARBA" id="ARBA00041592"/>
    </source>
</evidence>
<dbReference type="InterPro" id="IPR036206">
    <property type="entry name" value="ThiamineP_synth_sf"/>
</dbReference>
<dbReference type="GO" id="GO:0006281">
    <property type="term" value="P:DNA repair"/>
    <property type="evidence" value="ECO:0007669"/>
    <property type="project" value="UniProtKB-KW"/>
</dbReference>
<evidence type="ECO:0000256" key="15">
    <source>
        <dbReference type="ARBA" id="ARBA00041979"/>
    </source>
</evidence>
<dbReference type="GO" id="GO:0009228">
    <property type="term" value="P:thiamine biosynthetic process"/>
    <property type="evidence" value="ECO:0007669"/>
    <property type="project" value="UniProtKB-KW"/>
</dbReference>
<dbReference type="PRINTS" id="PR00502">
    <property type="entry name" value="NUDIXFAMILY"/>
</dbReference>
<evidence type="ECO:0000256" key="4">
    <source>
        <dbReference type="ARBA" id="ARBA00022705"/>
    </source>
</evidence>
<evidence type="ECO:0000256" key="2">
    <source>
        <dbReference type="ARBA" id="ARBA00005582"/>
    </source>
</evidence>
<dbReference type="SUPFAM" id="SSF55811">
    <property type="entry name" value="Nudix"/>
    <property type="match status" value="1"/>
</dbReference>
<dbReference type="Proteomes" id="UP000886689">
    <property type="component" value="Unassembled WGS sequence"/>
</dbReference>
<keyword evidence="5" id="KW-0479">Metal-binding</keyword>
<evidence type="ECO:0000256" key="17">
    <source>
        <dbReference type="RuleBase" id="RU003476"/>
    </source>
</evidence>
<evidence type="ECO:0000256" key="1">
    <source>
        <dbReference type="ARBA" id="ARBA00001946"/>
    </source>
</evidence>
<comment type="similarity">
    <text evidence="2 17">Belongs to the Nudix hydrolase family.</text>
</comment>
<dbReference type="InterPro" id="IPR000086">
    <property type="entry name" value="NUDIX_hydrolase_dom"/>
</dbReference>
<dbReference type="Pfam" id="PF02581">
    <property type="entry name" value="TMP-TENI"/>
    <property type="match status" value="1"/>
</dbReference>
<evidence type="ECO:0000256" key="7">
    <source>
        <dbReference type="ARBA" id="ARBA00022801"/>
    </source>
</evidence>
<dbReference type="GO" id="GO:0046872">
    <property type="term" value="F:metal ion binding"/>
    <property type="evidence" value="ECO:0007669"/>
    <property type="project" value="UniProtKB-KW"/>
</dbReference>
<dbReference type="GO" id="GO:0044716">
    <property type="term" value="F:8-oxo-GDP phosphatase activity"/>
    <property type="evidence" value="ECO:0007669"/>
    <property type="project" value="TreeGrafter"/>
</dbReference>
<keyword evidence="7 17" id="KW-0378">Hydrolase</keyword>
<feature type="domain" description="Nudix hydrolase" evidence="18">
    <location>
        <begin position="3"/>
        <end position="138"/>
    </location>
</feature>
<evidence type="ECO:0000259" key="18">
    <source>
        <dbReference type="PROSITE" id="PS51462"/>
    </source>
</evidence>
<dbReference type="Gene3D" id="3.20.20.70">
    <property type="entry name" value="Aldolase class I"/>
    <property type="match status" value="1"/>
</dbReference>
<protein>
    <recommendedName>
        <fullName evidence="13">8-oxo-dGTP diphosphatase</fullName>
        <ecNumber evidence="12">3.6.1.55</ecNumber>
    </recommendedName>
    <alternativeName>
        <fullName evidence="16">7,8-dihydro-8-oxoguanine-triphosphatase</fullName>
    </alternativeName>
    <alternativeName>
        <fullName evidence="15">Mutator protein MutT</fullName>
    </alternativeName>
    <alternativeName>
        <fullName evidence="14">dGTP pyrophosphohydrolase</fullName>
    </alternativeName>
</protein>
<sequence>MSKLTLVSAAVLLRGKDELEFLLARRPEGKVYAGWWEFPGGKVESGESFHEALVRELQEELGITITQATPWLTREFTYPHATVRIRFFRVTAWEGEIHPHEHDAIAWLKASHDTYLQPDVVPVLPANGPILKGLALPTTCALTNAEENCIEPELSRLRAALAAGLRFIQIRDKQLPAAARESFARKVVALAKGHDAIVVVNDDADLTHRIGADGLHLSSRLLALCTERPDFAWVGTSCHTPEELQHAAALELDYALLGPVLPTPTHPDASGLGWQGFEHLVEFSPLPVFALGGMKPEMLGEAWAHGAHGVALMRGWR</sequence>
<evidence type="ECO:0000256" key="12">
    <source>
        <dbReference type="ARBA" id="ARBA00038905"/>
    </source>
</evidence>
<dbReference type="InterPro" id="IPR047127">
    <property type="entry name" value="MutT-like"/>
</dbReference>
<evidence type="ECO:0000256" key="6">
    <source>
        <dbReference type="ARBA" id="ARBA00022763"/>
    </source>
</evidence>
<dbReference type="GO" id="GO:0008413">
    <property type="term" value="F:8-oxo-7,8-dihydroguanosine triphosphate pyrophosphatase activity"/>
    <property type="evidence" value="ECO:0007669"/>
    <property type="project" value="TreeGrafter"/>
</dbReference>
<dbReference type="GO" id="GO:0006260">
    <property type="term" value="P:DNA replication"/>
    <property type="evidence" value="ECO:0007669"/>
    <property type="project" value="UniProtKB-KW"/>
</dbReference>
<reference evidence="19" key="1">
    <citation type="submission" date="2020-10" db="EMBL/GenBank/DDBJ databases">
        <title>Connecting structure to function with the recovery of over 1000 high-quality activated sludge metagenome-assembled genomes encoding full-length rRNA genes using long-read sequencing.</title>
        <authorList>
            <person name="Singleton C.M."/>
            <person name="Petriglieri F."/>
            <person name="Kristensen J.M."/>
            <person name="Kirkegaard R.H."/>
            <person name="Michaelsen T.Y."/>
            <person name="Andersen M.H."/>
            <person name="Karst S.M."/>
            <person name="Dueholm M.S."/>
            <person name="Nielsen P.H."/>
            <person name="Albertsen M."/>
        </authorList>
    </citation>
    <scope>NUCLEOTIDE SEQUENCE</scope>
    <source>
        <strain evidence="19">Hirt_18-Q3-R61-65_BATAC.395</strain>
    </source>
</reference>
<comment type="catalytic activity">
    <reaction evidence="10">
        <text>8-oxo-dGTP + H2O = 8-oxo-dGMP + diphosphate + H(+)</text>
        <dbReference type="Rhea" id="RHEA:31575"/>
        <dbReference type="ChEBI" id="CHEBI:15377"/>
        <dbReference type="ChEBI" id="CHEBI:15378"/>
        <dbReference type="ChEBI" id="CHEBI:33019"/>
        <dbReference type="ChEBI" id="CHEBI:63224"/>
        <dbReference type="ChEBI" id="CHEBI:77896"/>
        <dbReference type="EC" id="3.6.1.55"/>
    </reaction>
</comment>
<comment type="catalytic activity">
    <reaction evidence="11">
        <text>8-oxo-GTP + H2O = 8-oxo-GMP + diphosphate + H(+)</text>
        <dbReference type="Rhea" id="RHEA:67616"/>
        <dbReference type="ChEBI" id="CHEBI:15377"/>
        <dbReference type="ChEBI" id="CHEBI:15378"/>
        <dbReference type="ChEBI" id="CHEBI:33019"/>
        <dbReference type="ChEBI" id="CHEBI:143553"/>
        <dbReference type="ChEBI" id="CHEBI:145694"/>
    </reaction>
</comment>
<evidence type="ECO:0000313" key="19">
    <source>
        <dbReference type="EMBL" id="MBK8523371.1"/>
    </source>
</evidence>
<comment type="caution">
    <text evidence="19">The sequence shown here is derived from an EMBL/GenBank/DDBJ whole genome shotgun (WGS) entry which is preliminary data.</text>
</comment>
<name>A0A9D7K2Q7_9PROT</name>
<dbReference type="GO" id="GO:0044715">
    <property type="term" value="F:8-oxo-dGDP phosphatase activity"/>
    <property type="evidence" value="ECO:0007669"/>
    <property type="project" value="TreeGrafter"/>
</dbReference>
<dbReference type="CDD" id="cd00564">
    <property type="entry name" value="TMP_TenI"/>
    <property type="match status" value="1"/>
</dbReference>
<comment type="cofactor">
    <cofactor evidence="1">
        <name>Mg(2+)</name>
        <dbReference type="ChEBI" id="CHEBI:18420"/>
    </cofactor>
</comment>
<gene>
    <name evidence="19" type="ORF">IPL58_04130</name>
</gene>
<dbReference type="InterPro" id="IPR020084">
    <property type="entry name" value="NUDIX_hydrolase_CS"/>
</dbReference>
<dbReference type="InterPro" id="IPR013785">
    <property type="entry name" value="Aldolase_TIM"/>
</dbReference>
<accession>A0A9D7K2Q7</accession>
<proteinExistence type="inferred from homology"/>
<dbReference type="PANTHER" id="PTHR47707:SF1">
    <property type="entry name" value="NUDIX HYDROLASE FAMILY PROTEIN"/>
    <property type="match status" value="1"/>
</dbReference>
<keyword evidence="8" id="KW-0460">Magnesium</keyword>
<dbReference type="InterPro" id="IPR015797">
    <property type="entry name" value="NUDIX_hydrolase-like_dom_sf"/>
</dbReference>
<keyword evidence="6" id="KW-0227">DNA damage</keyword>
<dbReference type="EMBL" id="JADJUC010000003">
    <property type="protein sequence ID" value="MBK8523371.1"/>
    <property type="molecule type" value="Genomic_DNA"/>
</dbReference>
<dbReference type="PANTHER" id="PTHR47707">
    <property type="entry name" value="8-OXO-DGTP DIPHOSPHATASE"/>
    <property type="match status" value="1"/>
</dbReference>
<evidence type="ECO:0000256" key="16">
    <source>
        <dbReference type="ARBA" id="ARBA00042798"/>
    </source>
</evidence>
<evidence type="ECO:0000313" key="20">
    <source>
        <dbReference type="Proteomes" id="UP000886689"/>
    </source>
</evidence>
<dbReference type="GO" id="GO:0035539">
    <property type="term" value="F:8-oxo-7,8-dihydrodeoxyguanosine triphosphate pyrophosphatase activity"/>
    <property type="evidence" value="ECO:0007669"/>
    <property type="project" value="UniProtKB-EC"/>
</dbReference>
<evidence type="ECO:0000256" key="10">
    <source>
        <dbReference type="ARBA" id="ARBA00035861"/>
    </source>
</evidence>